<dbReference type="Gene3D" id="3.40.710.10">
    <property type="entry name" value="DD-peptidase/beta-lactamase superfamily"/>
    <property type="match status" value="1"/>
</dbReference>
<protein>
    <submittedName>
        <fullName evidence="4">Beta-lactamase/transpeptidase-like protein</fullName>
    </submittedName>
</protein>
<dbReference type="EMBL" id="JAULSN010000003">
    <property type="protein sequence ID" value="KAK3377155.1"/>
    <property type="molecule type" value="Genomic_DNA"/>
</dbReference>
<sequence>MTLLDLLSHRTGWAQKLDIWLQGSNHLLLPKEETIRTCGYLEQVKPFRSQYQYNNWGYCLAGEVVERAAGKSYGSLLSTEILEPLGLDRTIIDANCSNPSNVAEAYMPLDDKISWHVPRPEIQGGTLMGPAGGLRSCVKDLLKAYESLLGAAKHQFAENTSSVPGSPFKQLQTIMTGHMPISHSTPRENTYALGWVRTQLPGPLGTTGLNGMFVPEMPAVQAGPGSRLVWHHQGSMPGFTSAAFLFPETGSTLAVLSNSLPLNDAADWVGQLLIERIFETKGGPDFVKLAKESAQAHLQYCEEVGLELETLKNNGAPASRPFEDYAGDYYNLIGNLRLQVKHDEGKLSLLFQGLPSEAYALHRLDSDTFHWHVPHNEDIKRARFTVMDANFYQIKFVAATGGKIDQLVWAHEPDISEGEVFTKRKSPAL</sequence>
<feature type="domain" description="Peptidase S12 Pab87-related C-terminal" evidence="3">
    <location>
        <begin position="312"/>
        <end position="416"/>
    </location>
</feature>
<accession>A0AAE0KJ23</accession>
<organism evidence="4 5">
    <name type="scientific">Lasiosphaeria ovina</name>
    <dbReference type="NCBI Taxonomy" id="92902"/>
    <lineage>
        <taxon>Eukaryota</taxon>
        <taxon>Fungi</taxon>
        <taxon>Dikarya</taxon>
        <taxon>Ascomycota</taxon>
        <taxon>Pezizomycotina</taxon>
        <taxon>Sordariomycetes</taxon>
        <taxon>Sordariomycetidae</taxon>
        <taxon>Sordariales</taxon>
        <taxon>Lasiosphaeriaceae</taxon>
        <taxon>Lasiosphaeria</taxon>
    </lineage>
</organism>
<keyword evidence="5" id="KW-1185">Reference proteome</keyword>
<dbReference type="Gene3D" id="2.40.128.600">
    <property type="match status" value="1"/>
</dbReference>
<dbReference type="Proteomes" id="UP001287356">
    <property type="component" value="Unassembled WGS sequence"/>
</dbReference>
<dbReference type="Pfam" id="PF00144">
    <property type="entry name" value="Beta-lactamase"/>
    <property type="match status" value="1"/>
</dbReference>
<reference evidence="4" key="1">
    <citation type="journal article" date="2023" name="Mol. Phylogenet. Evol.">
        <title>Genome-scale phylogeny and comparative genomics of the fungal order Sordariales.</title>
        <authorList>
            <person name="Hensen N."/>
            <person name="Bonometti L."/>
            <person name="Westerberg I."/>
            <person name="Brannstrom I.O."/>
            <person name="Guillou S."/>
            <person name="Cros-Aarteil S."/>
            <person name="Calhoun S."/>
            <person name="Haridas S."/>
            <person name="Kuo A."/>
            <person name="Mondo S."/>
            <person name="Pangilinan J."/>
            <person name="Riley R."/>
            <person name="LaButti K."/>
            <person name="Andreopoulos B."/>
            <person name="Lipzen A."/>
            <person name="Chen C."/>
            <person name="Yan M."/>
            <person name="Daum C."/>
            <person name="Ng V."/>
            <person name="Clum A."/>
            <person name="Steindorff A."/>
            <person name="Ohm R.A."/>
            <person name="Martin F."/>
            <person name="Silar P."/>
            <person name="Natvig D.O."/>
            <person name="Lalanne C."/>
            <person name="Gautier V."/>
            <person name="Ament-Velasquez S.L."/>
            <person name="Kruys A."/>
            <person name="Hutchinson M.I."/>
            <person name="Powell A.J."/>
            <person name="Barry K."/>
            <person name="Miller A.N."/>
            <person name="Grigoriev I.V."/>
            <person name="Debuchy R."/>
            <person name="Gladieux P."/>
            <person name="Hiltunen Thoren M."/>
            <person name="Johannesson H."/>
        </authorList>
    </citation>
    <scope>NUCLEOTIDE SEQUENCE</scope>
    <source>
        <strain evidence="4">CBS 958.72</strain>
    </source>
</reference>
<evidence type="ECO:0000313" key="5">
    <source>
        <dbReference type="Proteomes" id="UP001287356"/>
    </source>
</evidence>
<dbReference type="SUPFAM" id="SSF56601">
    <property type="entry name" value="beta-lactamase/transpeptidase-like"/>
    <property type="match status" value="1"/>
</dbReference>
<dbReference type="InterPro" id="IPR001466">
    <property type="entry name" value="Beta-lactam-related"/>
</dbReference>
<dbReference type="PANTHER" id="PTHR46825">
    <property type="entry name" value="D-ALANYL-D-ALANINE-CARBOXYPEPTIDASE/ENDOPEPTIDASE AMPH"/>
    <property type="match status" value="1"/>
</dbReference>
<feature type="domain" description="Beta-lactamase-related" evidence="2">
    <location>
        <begin position="1"/>
        <end position="265"/>
    </location>
</feature>
<gene>
    <name evidence="4" type="ORF">B0T24DRAFT_620592</name>
</gene>
<comment type="similarity">
    <text evidence="1">Belongs to the peptidase S12 family.</text>
</comment>
<evidence type="ECO:0000256" key="1">
    <source>
        <dbReference type="ARBA" id="ARBA00038215"/>
    </source>
</evidence>
<reference evidence="4" key="2">
    <citation type="submission" date="2023-06" db="EMBL/GenBank/DDBJ databases">
        <authorList>
            <consortium name="Lawrence Berkeley National Laboratory"/>
            <person name="Haridas S."/>
            <person name="Hensen N."/>
            <person name="Bonometti L."/>
            <person name="Westerberg I."/>
            <person name="Brannstrom I.O."/>
            <person name="Guillou S."/>
            <person name="Cros-Aarteil S."/>
            <person name="Calhoun S."/>
            <person name="Kuo A."/>
            <person name="Mondo S."/>
            <person name="Pangilinan J."/>
            <person name="Riley R."/>
            <person name="Labutti K."/>
            <person name="Andreopoulos B."/>
            <person name="Lipzen A."/>
            <person name="Chen C."/>
            <person name="Yanf M."/>
            <person name="Daum C."/>
            <person name="Ng V."/>
            <person name="Clum A."/>
            <person name="Steindorff A."/>
            <person name="Ohm R."/>
            <person name="Martin F."/>
            <person name="Silar P."/>
            <person name="Natvig D."/>
            <person name="Lalanne C."/>
            <person name="Gautier V."/>
            <person name="Ament-Velasquez S.L."/>
            <person name="Kruys A."/>
            <person name="Hutchinson M.I."/>
            <person name="Powell A.J."/>
            <person name="Barry K."/>
            <person name="Miller A.N."/>
            <person name="Grigoriev I.V."/>
            <person name="Debuchy R."/>
            <person name="Gladieux P."/>
            <person name="Thoren M.H."/>
            <person name="Johannesson H."/>
        </authorList>
    </citation>
    <scope>NUCLEOTIDE SEQUENCE</scope>
    <source>
        <strain evidence="4">CBS 958.72</strain>
    </source>
</reference>
<dbReference type="AlphaFoldDB" id="A0AAE0KJ23"/>
<evidence type="ECO:0000313" key="4">
    <source>
        <dbReference type="EMBL" id="KAK3377155.1"/>
    </source>
</evidence>
<dbReference type="InterPro" id="IPR021860">
    <property type="entry name" value="Peptidase_S12_Pab87-rel_C"/>
</dbReference>
<dbReference type="InterPro" id="IPR012338">
    <property type="entry name" value="Beta-lactam/transpept-like"/>
</dbReference>
<dbReference type="PANTHER" id="PTHR46825:SF14">
    <property type="entry name" value="BETA-LACTAMASE-RELATED DOMAIN-CONTAINING PROTEIN"/>
    <property type="match status" value="1"/>
</dbReference>
<dbReference type="Pfam" id="PF11954">
    <property type="entry name" value="DUF3471"/>
    <property type="match status" value="1"/>
</dbReference>
<comment type="caution">
    <text evidence="4">The sequence shown here is derived from an EMBL/GenBank/DDBJ whole genome shotgun (WGS) entry which is preliminary data.</text>
</comment>
<evidence type="ECO:0000259" key="2">
    <source>
        <dbReference type="Pfam" id="PF00144"/>
    </source>
</evidence>
<evidence type="ECO:0000259" key="3">
    <source>
        <dbReference type="Pfam" id="PF11954"/>
    </source>
</evidence>
<proteinExistence type="inferred from homology"/>
<dbReference type="InterPro" id="IPR050491">
    <property type="entry name" value="AmpC-like"/>
</dbReference>
<name>A0AAE0KJ23_9PEZI</name>